<evidence type="ECO:0000313" key="2">
    <source>
        <dbReference type="EMBL" id="KNZ63844.1"/>
    </source>
</evidence>
<accession>A0A0L6VT28</accession>
<sequence>MRCSVLWFYWAGKLSTTTIPMSQPTSHFQSTYQNPNQSNSPLYAGKICVHEQYTFIFKWFYLVSDPLFDEFKQQNDAHKKPGLEPNFKEEPDSFRCHLSFTISSFANLPHKDNNSSPFKFVIRERALWSVPGKPLHILT</sequence>
<comment type="caution">
    <text evidence="2">The sequence shown here is derived from an EMBL/GenBank/DDBJ whole genome shotgun (WGS) entry which is preliminary data.</text>
</comment>
<dbReference type="InterPro" id="IPR046798">
    <property type="entry name" value="2OG-FeII_Oxy_6"/>
</dbReference>
<evidence type="ECO:0000259" key="1">
    <source>
        <dbReference type="Pfam" id="PF20515"/>
    </source>
</evidence>
<dbReference type="VEuPathDB" id="FungiDB:VP01_10955g1"/>
<feature type="domain" description="Tet-like 2OG-Fe(II) oxygenase" evidence="1">
    <location>
        <begin position="32"/>
        <end position="122"/>
    </location>
</feature>
<name>A0A0L6VT28_9BASI</name>
<dbReference type="OrthoDB" id="2496844at2759"/>
<organism evidence="2 3">
    <name type="scientific">Puccinia sorghi</name>
    <dbReference type="NCBI Taxonomy" id="27349"/>
    <lineage>
        <taxon>Eukaryota</taxon>
        <taxon>Fungi</taxon>
        <taxon>Dikarya</taxon>
        <taxon>Basidiomycota</taxon>
        <taxon>Pucciniomycotina</taxon>
        <taxon>Pucciniomycetes</taxon>
        <taxon>Pucciniales</taxon>
        <taxon>Pucciniaceae</taxon>
        <taxon>Puccinia</taxon>
    </lineage>
</organism>
<dbReference type="EMBL" id="LAVV01001060">
    <property type="protein sequence ID" value="KNZ63844.1"/>
    <property type="molecule type" value="Genomic_DNA"/>
</dbReference>
<reference evidence="2 3" key="1">
    <citation type="submission" date="2015-08" db="EMBL/GenBank/DDBJ databases">
        <title>Next Generation Sequencing and Analysis of the Genome of Puccinia sorghi L Schw, the Causal Agent of Maize Common Rust.</title>
        <authorList>
            <person name="Rochi L."/>
            <person name="Burguener G."/>
            <person name="Darino M."/>
            <person name="Turjanski A."/>
            <person name="Kreff E."/>
            <person name="Dieguez M.J."/>
            <person name="Sacco F."/>
        </authorList>
    </citation>
    <scope>NUCLEOTIDE SEQUENCE [LARGE SCALE GENOMIC DNA]</scope>
    <source>
        <strain evidence="2 3">RO10H11247</strain>
    </source>
</reference>
<protein>
    <recommendedName>
        <fullName evidence="1">Tet-like 2OG-Fe(II) oxygenase domain-containing protein</fullName>
    </recommendedName>
</protein>
<evidence type="ECO:0000313" key="3">
    <source>
        <dbReference type="Proteomes" id="UP000037035"/>
    </source>
</evidence>
<gene>
    <name evidence="2" type="ORF">VP01_10955g1</name>
</gene>
<dbReference type="Pfam" id="PF20515">
    <property type="entry name" value="2OG-FeII_Oxy_6"/>
    <property type="match status" value="1"/>
</dbReference>
<dbReference type="Proteomes" id="UP000037035">
    <property type="component" value="Unassembled WGS sequence"/>
</dbReference>
<keyword evidence="3" id="KW-1185">Reference proteome</keyword>
<dbReference type="AlphaFoldDB" id="A0A0L6VT28"/>
<proteinExistence type="predicted"/>